<accession>A0A7W5FUY8</accession>
<feature type="transmembrane region" description="Helical" evidence="6">
    <location>
        <begin position="264"/>
        <end position="286"/>
    </location>
</feature>
<comment type="caution">
    <text evidence="7">The sequence shown here is derived from an EMBL/GenBank/DDBJ whole genome shotgun (WGS) entry which is preliminary data.</text>
</comment>
<keyword evidence="8" id="KW-1185">Reference proteome</keyword>
<evidence type="ECO:0000256" key="4">
    <source>
        <dbReference type="ARBA" id="ARBA00022989"/>
    </source>
</evidence>
<evidence type="ECO:0000256" key="3">
    <source>
        <dbReference type="ARBA" id="ARBA00022692"/>
    </source>
</evidence>
<dbReference type="InterPro" id="IPR011701">
    <property type="entry name" value="MFS"/>
</dbReference>
<evidence type="ECO:0000256" key="1">
    <source>
        <dbReference type="ARBA" id="ARBA00004651"/>
    </source>
</evidence>
<dbReference type="CDD" id="cd06173">
    <property type="entry name" value="MFS_MefA_like"/>
    <property type="match status" value="1"/>
</dbReference>
<feature type="transmembrane region" description="Helical" evidence="6">
    <location>
        <begin position="166"/>
        <end position="193"/>
    </location>
</feature>
<evidence type="ECO:0000256" key="5">
    <source>
        <dbReference type="ARBA" id="ARBA00023136"/>
    </source>
</evidence>
<feature type="transmembrane region" description="Helical" evidence="6">
    <location>
        <begin position="65"/>
        <end position="82"/>
    </location>
</feature>
<keyword evidence="4 6" id="KW-1133">Transmembrane helix</keyword>
<dbReference type="Gene3D" id="1.20.1250.20">
    <property type="entry name" value="MFS general substrate transporter like domains"/>
    <property type="match status" value="1"/>
</dbReference>
<dbReference type="EMBL" id="JACHXD010000009">
    <property type="protein sequence ID" value="MBB3120425.1"/>
    <property type="molecule type" value="Genomic_DNA"/>
</dbReference>
<feature type="transmembrane region" description="Helical" evidence="6">
    <location>
        <begin position="27"/>
        <end position="53"/>
    </location>
</feature>
<feature type="transmembrane region" description="Helical" evidence="6">
    <location>
        <begin position="88"/>
        <end position="111"/>
    </location>
</feature>
<feature type="transmembrane region" description="Helical" evidence="6">
    <location>
        <begin position="298"/>
        <end position="317"/>
    </location>
</feature>
<protein>
    <submittedName>
        <fullName evidence="7">MFS family permease</fullName>
    </submittedName>
</protein>
<dbReference type="RefSeq" id="WP_229426259.1">
    <property type="nucleotide sequence ID" value="NZ_JACHXD010000009.1"/>
</dbReference>
<feature type="transmembrane region" description="Helical" evidence="6">
    <location>
        <begin position="394"/>
        <end position="414"/>
    </location>
</feature>
<evidence type="ECO:0000313" key="8">
    <source>
        <dbReference type="Proteomes" id="UP000541535"/>
    </source>
</evidence>
<dbReference type="Proteomes" id="UP000541535">
    <property type="component" value="Unassembled WGS sequence"/>
</dbReference>
<keyword evidence="2" id="KW-1003">Cell membrane</keyword>
<name>A0A7W5FUY8_9BURK</name>
<sequence>MFTVFRSYLAEQLSKDALLRSADFRRYWISSILNGFGGQISALALPLCSVLLLHASPAQMGMMTAAQAIPFALFALPAGVWLDRRAKLPILLASKIVQALTLASVPLGWWLGMLSMPWMYTVAFIMGMCSLVGGGAEQIFLTFMVGREGLIDAQSKFAATDSASRLIAPGMAGILIQWLSAPFAILVNAATFLCSVQLMRKVSVRDPVPPPSDKHPLRDIRDGLAYIWQQPLLRALAWSAAAWHLLFYGYSALVLLFATRELGMSPGVLGTAQMLGGIGVFVSSLLLKPLNRRYGQGVTILLGVGATAMGFVLMPAIPATLFGSATASAVAYAALVFFFDCGVMLYFVPYMALRQKATPDEFLGRMISTMRFLTIATAPLGALAAGYVADHFSIRTGLACVAAGGVALTAAMLLSRPIRSVRP</sequence>
<dbReference type="GO" id="GO:0022857">
    <property type="term" value="F:transmembrane transporter activity"/>
    <property type="evidence" value="ECO:0007669"/>
    <property type="project" value="InterPro"/>
</dbReference>
<dbReference type="Pfam" id="PF07690">
    <property type="entry name" value="MFS_1"/>
    <property type="match status" value="1"/>
</dbReference>
<feature type="transmembrane region" description="Helical" evidence="6">
    <location>
        <begin position="235"/>
        <end position="258"/>
    </location>
</feature>
<dbReference type="GO" id="GO:0005886">
    <property type="term" value="C:plasma membrane"/>
    <property type="evidence" value="ECO:0007669"/>
    <property type="project" value="UniProtKB-SubCell"/>
</dbReference>
<dbReference type="PANTHER" id="PTHR23513:SF6">
    <property type="entry name" value="MAJOR FACILITATOR SUPERFAMILY ASSOCIATED DOMAIN-CONTAINING PROTEIN"/>
    <property type="match status" value="1"/>
</dbReference>
<dbReference type="PANTHER" id="PTHR23513">
    <property type="entry name" value="INTEGRAL MEMBRANE EFFLUX PROTEIN-RELATED"/>
    <property type="match status" value="1"/>
</dbReference>
<reference evidence="7 8" key="1">
    <citation type="submission" date="2020-08" db="EMBL/GenBank/DDBJ databases">
        <title>Genomic Encyclopedia of Type Strains, Phase III (KMG-III): the genomes of soil and plant-associated and newly described type strains.</title>
        <authorList>
            <person name="Whitman W."/>
        </authorList>
    </citation>
    <scope>NUCLEOTIDE SEQUENCE [LARGE SCALE GENOMIC DNA]</scope>
    <source>
        <strain evidence="7 8">CECT 8897</strain>
    </source>
</reference>
<comment type="subcellular location">
    <subcellularLocation>
        <location evidence="1">Cell membrane</location>
        <topology evidence="1">Multi-pass membrane protein</topology>
    </subcellularLocation>
</comment>
<dbReference type="AlphaFoldDB" id="A0A7W5FUY8"/>
<feature type="transmembrane region" description="Helical" evidence="6">
    <location>
        <begin position="369"/>
        <end position="388"/>
    </location>
</feature>
<dbReference type="SUPFAM" id="SSF103473">
    <property type="entry name" value="MFS general substrate transporter"/>
    <property type="match status" value="1"/>
</dbReference>
<dbReference type="InterPro" id="IPR036259">
    <property type="entry name" value="MFS_trans_sf"/>
</dbReference>
<evidence type="ECO:0000313" key="7">
    <source>
        <dbReference type="EMBL" id="MBB3120425.1"/>
    </source>
</evidence>
<gene>
    <name evidence="7" type="ORF">FHS03_003489</name>
</gene>
<organism evidence="7 8">
    <name type="scientific">Pseudoduganella violacea</name>
    <dbReference type="NCBI Taxonomy" id="1715466"/>
    <lineage>
        <taxon>Bacteria</taxon>
        <taxon>Pseudomonadati</taxon>
        <taxon>Pseudomonadota</taxon>
        <taxon>Betaproteobacteria</taxon>
        <taxon>Burkholderiales</taxon>
        <taxon>Oxalobacteraceae</taxon>
        <taxon>Telluria group</taxon>
        <taxon>Pseudoduganella</taxon>
    </lineage>
</organism>
<feature type="transmembrane region" description="Helical" evidence="6">
    <location>
        <begin position="329"/>
        <end position="348"/>
    </location>
</feature>
<proteinExistence type="predicted"/>
<keyword evidence="3 6" id="KW-0812">Transmembrane</keyword>
<keyword evidence="5 6" id="KW-0472">Membrane</keyword>
<evidence type="ECO:0000256" key="2">
    <source>
        <dbReference type="ARBA" id="ARBA00022475"/>
    </source>
</evidence>
<evidence type="ECO:0000256" key="6">
    <source>
        <dbReference type="SAM" id="Phobius"/>
    </source>
</evidence>